<dbReference type="EMBL" id="PJEX01000035">
    <property type="protein sequence ID" value="TKW57757.1"/>
    <property type="molecule type" value="Genomic_DNA"/>
</dbReference>
<accession>A0A4U6XPN3</accession>
<dbReference type="PANTHER" id="PTHR45626">
    <property type="entry name" value="TRANSCRIPTION TERMINATION FACTOR 2-RELATED"/>
    <property type="match status" value="1"/>
</dbReference>
<keyword evidence="8" id="KW-1185">Reference proteome</keyword>
<dbReference type="InterPro" id="IPR049730">
    <property type="entry name" value="SNF2/RAD54-like_C"/>
</dbReference>
<evidence type="ECO:0000256" key="4">
    <source>
        <dbReference type="SAM" id="MobiDB-lite"/>
    </source>
</evidence>
<gene>
    <name evidence="7" type="ORF">CTA1_437</name>
</gene>
<evidence type="ECO:0000313" key="7">
    <source>
        <dbReference type="EMBL" id="TKW57757.1"/>
    </source>
</evidence>
<feature type="region of interest" description="Disordered" evidence="4">
    <location>
        <begin position="458"/>
        <end position="490"/>
    </location>
</feature>
<dbReference type="Gene3D" id="3.40.50.300">
    <property type="entry name" value="P-loop containing nucleotide triphosphate hydrolases"/>
    <property type="match status" value="2"/>
</dbReference>
<dbReference type="FunFam" id="3.40.50.10810:FF:000053">
    <property type="entry name" value="SNF2 family helicase/ATPase, putative"/>
    <property type="match status" value="1"/>
</dbReference>
<dbReference type="GO" id="GO:0006281">
    <property type="term" value="P:DNA repair"/>
    <property type="evidence" value="ECO:0007669"/>
    <property type="project" value="TreeGrafter"/>
</dbReference>
<evidence type="ECO:0000256" key="3">
    <source>
        <dbReference type="ARBA" id="ARBA00022840"/>
    </source>
</evidence>
<evidence type="ECO:0000259" key="5">
    <source>
        <dbReference type="PROSITE" id="PS51192"/>
    </source>
</evidence>
<sequence length="1619" mass="181504">MDALLARLGAQAMNMAIRSGIALTSTYAFSQCSRLMKTVDDRAVRSDIKRLQKRLDSKIKIVSPAIDLIEFKYIYHPVVTDSYLALGRRVEQAAQAGEACNESPRRSLDSEEYLEELGAIIDDMKDLLAQLDNDIPLLHMAISASGESLSSAMSPSVSPSRFLQAGTFLTYGDSQFAVDPSRPVQIGPVFTLSVYMLFLGHASMTTATQTGHQGRHPQPQHTPQKNPLGEAPASYGFEEWERKPLWQEVIHKARVRLCRTPIDHVFDPNKGFRPSGVVPSNFTESQFYKSTAHGIGPRNEYAYHLEIIEDLDDGRAHDDLDAEAGPYDDIIRAGIRESIPVHQISKMFYADTGRILNIGDGGTDNNPVLLLKRDLLAKPPLKVQEEMMDCNEEAESITTSEPGNDDVLDEQEDIDRQLRDESAALDVLEEMFKLPTKSSRRSFPSHLDPEWIAVEVFEDDVDLESSETEDEDLGEENRPPSSKNILRCKTHDTDSGSVTAILALRQSGIYTVMVNQRSPVKGPLRSINPNGDSQFSAEREPSKTDTPTKELHGVPRGPSRPEIRNLSSFDPDALTTRFDKLHVSTSPKSKPPAPIPNMSVRRSQPAQQLTSPELVEITRDDFKQPLRPGPRDSNTSSQHKSIPPSDALESFFSDAKRHDHFHPSPHQPVFGHPTKILSSLKQKATGIFNERRSRPEHHRVQNVAVPSVPLYQDKKPDPRTLYSSIGPDANPSTYRPPGNFGEAEFYTDPAKASADLKALLEGGMESDNEEAHDEQNAEAVNDGSMEGLKVKLLPHQVEGVEWMRGRELGPVKRGKVPKGGILADDMGLGKTLQTISLILNNQKPAMGEKGFKKHFEGIEKTTLVVAPLALIRQWESEIKEKVAKTHGLNVCVHHGPQRTKRFKDLAAYDVVVTTYQVLVSEWGHSSEDENGVKAGCFGLHWWRVVLDEAHTIKNRNAKSTKACYALRSEYRWCLSGTPMQNNLEELQSLIKFLRIKPYDDLKEWKEQIEKPLKNGKGHVAIRRLHSLLRCFMKRRTKDILKEEGALNPGGKPTKEGEKSSTGFKVTERKVVTVATAFSPAERRFYDRLETRADESIERMLKGKVDYANALVLLLRLRQACNHPKLLEGKLDKDKDALSTDTSSKNSLADVDSLADMFGGMGLVTKTCGICGRNLHKDVAGNDRDTCQECYDDLAYFKKHETPKRKKLRHKKDSVKQIAKRAVATEVEDETPYKPKARRPRNRNIVVDSDDEEADGSWLVPENQRGQLRLGKAGGEEDENAEGGGDWIRPDDSQHDSEDEENGSRVDSFIVKDDETKHEKDVEGSYTSDDSLLSIAAIASQVKEKRLKSSQSSRIESETETESEGDTGVDESELYSDNDTNYNPDGQVSQILASAKIRQMMQILHNEVEQHKFIVFSQFTSMMDLIEPFFRKEGFKFTRYDGSMKNDEREASLHRLRNDKNTRILLCSLKCGSLGLNLTAATRVIILEPFWNPFVEEQAIDRVHRLTQTVDVIVYKLTVEKTVEERILALQEKKRLLAETAIEGGMKKDAFKLGFKEIMDLFRRDAPGSAPSGDESCVEPSSRTTSARPSRQGSPETSLLVGKARKAPKKTEHEMFGRRW</sequence>
<feature type="region of interest" description="Disordered" evidence="4">
    <location>
        <begin position="520"/>
        <end position="646"/>
    </location>
</feature>
<dbReference type="OrthoDB" id="423559at2759"/>
<feature type="compositionally biased region" description="Low complexity" evidence="4">
    <location>
        <begin position="1579"/>
        <end position="1590"/>
    </location>
</feature>
<dbReference type="Proteomes" id="UP000310108">
    <property type="component" value="Unassembled WGS sequence"/>
</dbReference>
<dbReference type="Pfam" id="PF00271">
    <property type="entry name" value="Helicase_C"/>
    <property type="match status" value="1"/>
</dbReference>
<reference evidence="7 8" key="1">
    <citation type="journal article" date="2019" name="PLoS ONE">
        <title>Comparative genome analysis indicates high evolutionary potential of pathogenicity genes in Colletotrichum tanaceti.</title>
        <authorList>
            <person name="Lelwala R.V."/>
            <person name="Korhonen P.K."/>
            <person name="Young N.D."/>
            <person name="Scott J.B."/>
            <person name="Ades P.A."/>
            <person name="Gasser R.B."/>
            <person name="Taylor P.W.J."/>
        </authorList>
    </citation>
    <scope>NUCLEOTIDE SEQUENCE [LARGE SCALE GENOMIC DNA]</scope>
    <source>
        <strain evidence="7">BRIP57314</strain>
    </source>
</reference>
<evidence type="ECO:0000259" key="6">
    <source>
        <dbReference type="PROSITE" id="PS51194"/>
    </source>
</evidence>
<dbReference type="SMART" id="SM00487">
    <property type="entry name" value="DEXDc"/>
    <property type="match status" value="1"/>
</dbReference>
<keyword evidence="1" id="KW-0547">Nucleotide-binding</keyword>
<protein>
    <submittedName>
        <fullName evidence="7">Putative ATP-dependent helicase</fullName>
    </submittedName>
</protein>
<feature type="region of interest" description="Disordered" evidence="4">
    <location>
        <begin position="1043"/>
        <end position="1062"/>
    </location>
</feature>
<dbReference type="InterPro" id="IPR050628">
    <property type="entry name" value="SNF2_RAD54_helicase_TF"/>
</dbReference>
<feature type="region of interest" description="Disordered" evidence="4">
    <location>
        <begin position="765"/>
        <end position="784"/>
    </location>
</feature>
<dbReference type="InterPro" id="IPR000330">
    <property type="entry name" value="SNF2_N"/>
</dbReference>
<feature type="compositionally biased region" description="Polar residues" evidence="4">
    <location>
        <begin position="1376"/>
        <end position="1385"/>
    </location>
</feature>
<evidence type="ECO:0000313" key="8">
    <source>
        <dbReference type="Proteomes" id="UP000310108"/>
    </source>
</evidence>
<feature type="region of interest" description="Disordered" evidence="4">
    <location>
        <begin position="1345"/>
        <end position="1385"/>
    </location>
</feature>
<feature type="compositionally biased region" description="Polar residues" evidence="4">
    <location>
        <begin position="600"/>
        <end position="611"/>
    </location>
</feature>
<keyword evidence="7" id="KW-0347">Helicase</keyword>
<dbReference type="SMART" id="SM00490">
    <property type="entry name" value="HELICc"/>
    <property type="match status" value="1"/>
</dbReference>
<feature type="compositionally biased region" description="Basic residues" evidence="4">
    <location>
        <begin position="1201"/>
        <end position="1212"/>
    </location>
</feature>
<keyword evidence="2" id="KW-0378">Hydrolase</keyword>
<keyword evidence="3" id="KW-0067">ATP-binding</keyword>
<dbReference type="InterPro" id="IPR027417">
    <property type="entry name" value="P-loop_NTPase"/>
</dbReference>
<dbReference type="PROSITE" id="PS51192">
    <property type="entry name" value="HELICASE_ATP_BIND_1"/>
    <property type="match status" value="1"/>
</dbReference>
<dbReference type="GO" id="GO:0016787">
    <property type="term" value="F:hydrolase activity"/>
    <property type="evidence" value="ECO:0007669"/>
    <property type="project" value="UniProtKB-KW"/>
</dbReference>
<dbReference type="STRING" id="1306861.A0A4U6XPN3"/>
<dbReference type="GO" id="GO:0005634">
    <property type="term" value="C:nucleus"/>
    <property type="evidence" value="ECO:0007669"/>
    <property type="project" value="TreeGrafter"/>
</dbReference>
<feature type="domain" description="Helicase ATP-binding" evidence="5">
    <location>
        <begin position="811"/>
        <end position="996"/>
    </location>
</feature>
<dbReference type="PROSITE" id="PS51194">
    <property type="entry name" value="HELICASE_CTER"/>
    <property type="match status" value="1"/>
</dbReference>
<dbReference type="InterPro" id="IPR008812">
    <property type="entry name" value="Ran_GTP-bd-rel"/>
</dbReference>
<dbReference type="InterPro" id="IPR038718">
    <property type="entry name" value="SNF2-like_sf"/>
</dbReference>
<feature type="region of interest" description="Disordered" evidence="4">
    <location>
        <begin position="207"/>
        <end position="231"/>
    </location>
</feature>
<dbReference type="CDD" id="cd18008">
    <property type="entry name" value="DEXDc_SHPRH-like"/>
    <property type="match status" value="1"/>
</dbReference>
<feature type="compositionally biased region" description="Acidic residues" evidence="4">
    <location>
        <begin position="1357"/>
        <end position="1375"/>
    </location>
</feature>
<dbReference type="GO" id="GO:0008094">
    <property type="term" value="F:ATP-dependent activity, acting on DNA"/>
    <property type="evidence" value="ECO:0007669"/>
    <property type="project" value="TreeGrafter"/>
</dbReference>
<dbReference type="PANTHER" id="PTHR45626:SF14">
    <property type="entry name" value="ATP-DEPENDENT DNA HELICASE (EUROFUNG)"/>
    <property type="match status" value="1"/>
</dbReference>
<dbReference type="CDD" id="cd18793">
    <property type="entry name" value="SF2_C_SNF"/>
    <property type="match status" value="1"/>
</dbReference>
<name>A0A4U6XPN3_9PEZI</name>
<evidence type="ECO:0000256" key="1">
    <source>
        <dbReference type="ARBA" id="ARBA00022741"/>
    </source>
</evidence>
<feature type="compositionally biased region" description="Acidic residues" evidence="4">
    <location>
        <begin position="458"/>
        <end position="474"/>
    </location>
</feature>
<proteinExistence type="predicted"/>
<feature type="compositionally biased region" description="Basic and acidic residues" evidence="4">
    <location>
        <begin position="1309"/>
        <end position="1322"/>
    </location>
</feature>
<dbReference type="Pfam" id="PF05508">
    <property type="entry name" value="Ran-binding"/>
    <property type="match status" value="1"/>
</dbReference>
<dbReference type="GO" id="GO:0004386">
    <property type="term" value="F:helicase activity"/>
    <property type="evidence" value="ECO:0007669"/>
    <property type="project" value="UniProtKB-KW"/>
</dbReference>
<dbReference type="InterPro" id="IPR001650">
    <property type="entry name" value="Helicase_C-like"/>
</dbReference>
<feature type="compositionally biased region" description="Polar residues" evidence="4">
    <location>
        <begin position="527"/>
        <end position="536"/>
    </location>
</feature>
<feature type="region of interest" description="Disordered" evidence="4">
    <location>
        <begin position="1565"/>
        <end position="1619"/>
    </location>
</feature>
<comment type="caution">
    <text evidence="7">The sequence shown here is derived from an EMBL/GenBank/DDBJ whole genome shotgun (WGS) entry which is preliminary data.</text>
</comment>
<dbReference type="Gene3D" id="3.40.50.10810">
    <property type="entry name" value="Tandem AAA-ATPase domain"/>
    <property type="match status" value="1"/>
</dbReference>
<feature type="domain" description="Helicase C-terminal" evidence="6">
    <location>
        <begin position="1395"/>
        <end position="1558"/>
    </location>
</feature>
<evidence type="ECO:0000256" key="2">
    <source>
        <dbReference type="ARBA" id="ARBA00022801"/>
    </source>
</evidence>
<feature type="compositionally biased region" description="Basic and acidic residues" evidence="4">
    <location>
        <begin position="537"/>
        <end position="563"/>
    </location>
</feature>
<dbReference type="Pfam" id="PF00176">
    <property type="entry name" value="SNF2-rel_dom"/>
    <property type="match status" value="1"/>
</dbReference>
<feature type="compositionally biased region" description="Basic and acidic residues" evidence="4">
    <location>
        <begin position="1608"/>
        <end position="1619"/>
    </location>
</feature>
<dbReference type="GO" id="GO:0005524">
    <property type="term" value="F:ATP binding"/>
    <property type="evidence" value="ECO:0007669"/>
    <property type="project" value="UniProtKB-KW"/>
</dbReference>
<organism evidence="7 8">
    <name type="scientific">Colletotrichum tanaceti</name>
    <dbReference type="NCBI Taxonomy" id="1306861"/>
    <lineage>
        <taxon>Eukaryota</taxon>
        <taxon>Fungi</taxon>
        <taxon>Dikarya</taxon>
        <taxon>Ascomycota</taxon>
        <taxon>Pezizomycotina</taxon>
        <taxon>Sordariomycetes</taxon>
        <taxon>Hypocreomycetidae</taxon>
        <taxon>Glomerellales</taxon>
        <taxon>Glomerellaceae</taxon>
        <taxon>Colletotrichum</taxon>
        <taxon>Colletotrichum destructivum species complex</taxon>
    </lineage>
</organism>
<dbReference type="SUPFAM" id="SSF52540">
    <property type="entry name" value="P-loop containing nucleoside triphosphate hydrolases"/>
    <property type="match status" value="2"/>
</dbReference>
<feature type="region of interest" description="Disordered" evidence="4">
    <location>
        <begin position="1201"/>
        <end position="1326"/>
    </location>
</feature>
<dbReference type="InterPro" id="IPR014001">
    <property type="entry name" value="Helicase_ATP-bd"/>
</dbReference>